<dbReference type="EMBL" id="JAMXQS010000003">
    <property type="protein sequence ID" value="MCO6049313.1"/>
    <property type="molecule type" value="Genomic_DNA"/>
</dbReference>
<protein>
    <recommendedName>
        <fullName evidence="3">DUF982 domain-containing protein</fullName>
    </recommendedName>
</protein>
<gene>
    <name evidence="1" type="ORF">NGM99_05855</name>
</gene>
<comment type="caution">
    <text evidence="1">The sequence shown here is derived from an EMBL/GenBank/DDBJ whole genome shotgun (WGS) entry which is preliminary data.</text>
</comment>
<reference evidence="1 2" key="1">
    <citation type="submission" date="2022-06" db="EMBL/GenBank/DDBJ databases">
        <title>Mesorhizobium sp. strain RP14 Genome sequencing and assembly.</title>
        <authorList>
            <person name="Kim I."/>
        </authorList>
    </citation>
    <scope>NUCLEOTIDE SEQUENCE [LARGE SCALE GENOMIC DNA]</scope>
    <source>
        <strain evidence="2">RP14(2022)</strain>
    </source>
</reference>
<evidence type="ECO:0000313" key="2">
    <source>
        <dbReference type="Proteomes" id="UP001205906"/>
    </source>
</evidence>
<dbReference type="Proteomes" id="UP001205906">
    <property type="component" value="Unassembled WGS sequence"/>
</dbReference>
<sequence length="80" mass="9163">MPFSSNRPSNPTAAQKEIERRAKLVDETLVRMLSMMDEERAQAFADEYIAIIIGKDRPEHLASMEKALARACQLRTDRDQ</sequence>
<organism evidence="1 2">
    <name type="scientific">Mesorhizobium liriopis</name>
    <dbReference type="NCBI Taxonomy" id="2953882"/>
    <lineage>
        <taxon>Bacteria</taxon>
        <taxon>Pseudomonadati</taxon>
        <taxon>Pseudomonadota</taxon>
        <taxon>Alphaproteobacteria</taxon>
        <taxon>Hyphomicrobiales</taxon>
        <taxon>Phyllobacteriaceae</taxon>
        <taxon>Mesorhizobium</taxon>
    </lineage>
</organism>
<name>A0ABT1C467_9HYPH</name>
<evidence type="ECO:0008006" key="3">
    <source>
        <dbReference type="Google" id="ProtNLM"/>
    </source>
</evidence>
<evidence type="ECO:0000313" key="1">
    <source>
        <dbReference type="EMBL" id="MCO6049313.1"/>
    </source>
</evidence>
<keyword evidence="2" id="KW-1185">Reference proteome</keyword>
<accession>A0ABT1C467</accession>
<proteinExistence type="predicted"/>
<dbReference type="RefSeq" id="WP_252817025.1">
    <property type="nucleotide sequence ID" value="NZ_JAMXQS010000003.1"/>
</dbReference>